<reference evidence="6 7" key="1">
    <citation type="journal article" date="2007" name="Nature">
        <title>Evolution of genes and genomes on the Drosophila phylogeny.</title>
        <authorList>
            <consortium name="Drosophila 12 Genomes Consortium"/>
            <person name="Clark A.G."/>
            <person name="Eisen M.B."/>
            <person name="Smith D.R."/>
            <person name="Bergman C.M."/>
            <person name="Oliver B."/>
            <person name="Markow T.A."/>
            <person name="Kaufman T.C."/>
            <person name="Kellis M."/>
            <person name="Gelbart W."/>
            <person name="Iyer V.N."/>
            <person name="Pollard D.A."/>
            <person name="Sackton T.B."/>
            <person name="Larracuente A.M."/>
            <person name="Singh N.D."/>
            <person name="Abad J.P."/>
            <person name="Abt D.N."/>
            <person name="Adryan B."/>
            <person name="Aguade M."/>
            <person name="Akashi H."/>
            <person name="Anderson W.W."/>
            <person name="Aquadro C.F."/>
            <person name="Ardell D.H."/>
            <person name="Arguello R."/>
            <person name="Artieri C.G."/>
            <person name="Barbash D.A."/>
            <person name="Barker D."/>
            <person name="Barsanti P."/>
            <person name="Batterham P."/>
            <person name="Batzoglou S."/>
            <person name="Begun D."/>
            <person name="Bhutkar A."/>
            <person name="Blanco E."/>
            <person name="Bosak S.A."/>
            <person name="Bradley R.K."/>
            <person name="Brand A.D."/>
            <person name="Brent M.R."/>
            <person name="Brooks A.N."/>
            <person name="Brown R.H."/>
            <person name="Butlin R.K."/>
            <person name="Caggese C."/>
            <person name="Calvi B.R."/>
            <person name="Bernardo de Carvalho A."/>
            <person name="Caspi A."/>
            <person name="Castrezana S."/>
            <person name="Celniker S.E."/>
            <person name="Chang J.L."/>
            <person name="Chapple C."/>
            <person name="Chatterji S."/>
            <person name="Chinwalla A."/>
            <person name="Civetta A."/>
            <person name="Clifton S.W."/>
            <person name="Comeron J.M."/>
            <person name="Costello J.C."/>
            <person name="Coyne J.A."/>
            <person name="Daub J."/>
            <person name="David R.G."/>
            <person name="Delcher A.L."/>
            <person name="Delehaunty K."/>
            <person name="Do C.B."/>
            <person name="Ebling H."/>
            <person name="Edwards K."/>
            <person name="Eickbush T."/>
            <person name="Evans J.D."/>
            <person name="Filipski A."/>
            <person name="Findeiss S."/>
            <person name="Freyhult E."/>
            <person name="Fulton L."/>
            <person name="Fulton R."/>
            <person name="Garcia A.C."/>
            <person name="Gardiner A."/>
            <person name="Garfield D.A."/>
            <person name="Garvin B.E."/>
            <person name="Gibson G."/>
            <person name="Gilbert D."/>
            <person name="Gnerre S."/>
            <person name="Godfrey J."/>
            <person name="Good R."/>
            <person name="Gotea V."/>
            <person name="Gravely B."/>
            <person name="Greenberg A.J."/>
            <person name="Griffiths-Jones S."/>
            <person name="Gross S."/>
            <person name="Guigo R."/>
            <person name="Gustafson E.A."/>
            <person name="Haerty W."/>
            <person name="Hahn M.W."/>
            <person name="Halligan D.L."/>
            <person name="Halpern A.L."/>
            <person name="Halter G.M."/>
            <person name="Han M.V."/>
            <person name="Heger A."/>
            <person name="Hillier L."/>
            <person name="Hinrichs A.S."/>
            <person name="Holmes I."/>
            <person name="Hoskins R.A."/>
            <person name="Hubisz M.J."/>
            <person name="Hultmark D."/>
            <person name="Huntley M.A."/>
            <person name="Jaffe D.B."/>
            <person name="Jagadeeshan S."/>
            <person name="Jeck W.R."/>
            <person name="Johnson J."/>
            <person name="Jones C.D."/>
            <person name="Jordan W.C."/>
            <person name="Karpen G.H."/>
            <person name="Kataoka E."/>
            <person name="Keightley P.D."/>
            <person name="Kheradpour P."/>
            <person name="Kirkness E.F."/>
            <person name="Koerich L.B."/>
            <person name="Kristiansen K."/>
            <person name="Kudrna D."/>
            <person name="Kulathinal R.J."/>
            <person name="Kumar S."/>
            <person name="Kwok R."/>
            <person name="Lander E."/>
            <person name="Langley C.H."/>
            <person name="Lapoint R."/>
            <person name="Lazzaro B.P."/>
            <person name="Lee S.J."/>
            <person name="Levesque L."/>
            <person name="Li R."/>
            <person name="Lin C.F."/>
            <person name="Lin M.F."/>
            <person name="Lindblad-Toh K."/>
            <person name="Llopart A."/>
            <person name="Long M."/>
            <person name="Low L."/>
            <person name="Lozovsky E."/>
            <person name="Lu J."/>
            <person name="Luo M."/>
            <person name="Machado C.A."/>
            <person name="Makalowski W."/>
            <person name="Marzo M."/>
            <person name="Matsuda M."/>
            <person name="Matzkin L."/>
            <person name="McAllister B."/>
            <person name="McBride C.S."/>
            <person name="McKernan B."/>
            <person name="McKernan K."/>
            <person name="Mendez-Lago M."/>
            <person name="Minx P."/>
            <person name="Mollenhauer M.U."/>
            <person name="Montooth K."/>
            <person name="Mount S.M."/>
            <person name="Mu X."/>
            <person name="Myers E."/>
            <person name="Negre B."/>
            <person name="Newfeld S."/>
            <person name="Nielsen R."/>
            <person name="Noor M.A."/>
            <person name="O'Grady P."/>
            <person name="Pachter L."/>
            <person name="Papaceit M."/>
            <person name="Parisi M.J."/>
            <person name="Parisi M."/>
            <person name="Parts L."/>
            <person name="Pedersen J.S."/>
            <person name="Pesole G."/>
            <person name="Phillippy A.M."/>
            <person name="Ponting C.P."/>
            <person name="Pop M."/>
            <person name="Porcelli D."/>
            <person name="Powell J.R."/>
            <person name="Prohaska S."/>
            <person name="Pruitt K."/>
            <person name="Puig M."/>
            <person name="Quesneville H."/>
            <person name="Ram K.R."/>
            <person name="Rand D."/>
            <person name="Rasmussen M.D."/>
            <person name="Reed L.K."/>
            <person name="Reenan R."/>
            <person name="Reily A."/>
            <person name="Remington K.A."/>
            <person name="Rieger T.T."/>
            <person name="Ritchie M.G."/>
            <person name="Robin C."/>
            <person name="Rogers Y.H."/>
            <person name="Rohde C."/>
            <person name="Rozas J."/>
            <person name="Rubenfield M.J."/>
            <person name="Ruiz A."/>
            <person name="Russo S."/>
            <person name="Salzberg S.L."/>
            <person name="Sanchez-Gracia A."/>
            <person name="Saranga D.J."/>
            <person name="Sato H."/>
            <person name="Schaeffer S.W."/>
            <person name="Schatz M.C."/>
            <person name="Schlenke T."/>
            <person name="Schwartz R."/>
            <person name="Segarra C."/>
            <person name="Singh R.S."/>
            <person name="Sirot L."/>
            <person name="Sirota M."/>
            <person name="Sisneros N.B."/>
            <person name="Smith C.D."/>
            <person name="Smith T.F."/>
            <person name="Spieth J."/>
            <person name="Stage D.E."/>
            <person name="Stark A."/>
            <person name="Stephan W."/>
            <person name="Strausberg R.L."/>
            <person name="Strempel S."/>
            <person name="Sturgill D."/>
            <person name="Sutton G."/>
            <person name="Sutton G.G."/>
            <person name="Tao W."/>
            <person name="Teichmann S."/>
            <person name="Tobari Y.N."/>
            <person name="Tomimura Y."/>
            <person name="Tsolas J.M."/>
            <person name="Valente V.L."/>
            <person name="Venter E."/>
            <person name="Venter J.C."/>
            <person name="Vicario S."/>
            <person name="Vieira F.G."/>
            <person name="Vilella A.J."/>
            <person name="Villasante A."/>
            <person name="Walenz B."/>
            <person name="Wang J."/>
            <person name="Wasserman M."/>
            <person name="Watts T."/>
            <person name="Wilson D."/>
            <person name="Wilson R.K."/>
            <person name="Wing R.A."/>
            <person name="Wolfner M.F."/>
            <person name="Wong A."/>
            <person name="Wong G.K."/>
            <person name="Wu C.I."/>
            <person name="Wu G."/>
            <person name="Yamamoto D."/>
            <person name="Yang H.P."/>
            <person name="Yang S.P."/>
            <person name="Yorke J.A."/>
            <person name="Yoshida K."/>
            <person name="Zdobnov E."/>
            <person name="Zhang P."/>
            <person name="Zhang Y."/>
            <person name="Zimin A.V."/>
            <person name="Baldwin J."/>
            <person name="Abdouelleil A."/>
            <person name="Abdulkadir J."/>
            <person name="Abebe A."/>
            <person name="Abera B."/>
            <person name="Abreu J."/>
            <person name="Acer S.C."/>
            <person name="Aftuck L."/>
            <person name="Alexander A."/>
            <person name="An P."/>
            <person name="Anderson E."/>
            <person name="Anderson S."/>
            <person name="Arachi H."/>
            <person name="Azer M."/>
            <person name="Bachantsang P."/>
            <person name="Barry A."/>
            <person name="Bayul T."/>
            <person name="Berlin A."/>
            <person name="Bessette D."/>
            <person name="Bloom T."/>
            <person name="Blye J."/>
            <person name="Boguslavskiy L."/>
            <person name="Bonnet C."/>
            <person name="Boukhgalter B."/>
            <person name="Bourzgui I."/>
            <person name="Brown A."/>
            <person name="Cahill P."/>
            <person name="Channer S."/>
            <person name="Cheshatsang Y."/>
            <person name="Chuda L."/>
            <person name="Citroen M."/>
            <person name="Collymore A."/>
            <person name="Cooke P."/>
            <person name="Costello M."/>
            <person name="D'Aco K."/>
            <person name="Daza R."/>
            <person name="De Haan G."/>
            <person name="DeGray S."/>
            <person name="DeMaso C."/>
            <person name="Dhargay N."/>
            <person name="Dooley K."/>
            <person name="Dooley E."/>
            <person name="Doricent M."/>
            <person name="Dorje P."/>
            <person name="Dorjee K."/>
            <person name="Dupes A."/>
            <person name="Elong R."/>
            <person name="Falk J."/>
            <person name="Farina A."/>
            <person name="Faro S."/>
            <person name="Ferguson D."/>
            <person name="Fisher S."/>
            <person name="Foley C.D."/>
            <person name="Franke A."/>
            <person name="Friedrich D."/>
            <person name="Gadbois L."/>
            <person name="Gearin G."/>
            <person name="Gearin C.R."/>
            <person name="Giannoukos G."/>
            <person name="Goode T."/>
            <person name="Graham J."/>
            <person name="Grandbois E."/>
            <person name="Grewal S."/>
            <person name="Gyaltsen K."/>
            <person name="Hafez N."/>
            <person name="Hagos B."/>
            <person name="Hall J."/>
            <person name="Henson C."/>
            <person name="Hollinger A."/>
            <person name="Honan T."/>
            <person name="Huard M.D."/>
            <person name="Hughes L."/>
            <person name="Hurhula B."/>
            <person name="Husby M.E."/>
            <person name="Kamat A."/>
            <person name="Kanga B."/>
            <person name="Kashin S."/>
            <person name="Khazanovich D."/>
            <person name="Kisner P."/>
            <person name="Lance K."/>
            <person name="Lara M."/>
            <person name="Lee W."/>
            <person name="Lennon N."/>
            <person name="Letendre F."/>
            <person name="LeVine R."/>
            <person name="Lipovsky A."/>
            <person name="Liu X."/>
            <person name="Liu J."/>
            <person name="Liu S."/>
            <person name="Lokyitsang T."/>
            <person name="Lokyitsang Y."/>
            <person name="Lubonja R."/>
            <person name="Lui A."/>
            <person name="MacDonald P."/>
            <person name="Magnisalis V."/>
            <person name="Maru K."/>
            <person name="Matthews C."/>
            <person name="McCusker W."/>
            <person name="McDonough S."/>
            <person name="Mehta T."/>
            <person name="Meldrim J."/>
            <person name="Meneus L."/>
            <person name="Mihai O."/>
            <person name="Mihalev A."/>
            <person name="Mihova T."/>
            <person name="Mittelman R."/>
            <person name="Mlenga V."/>
            <person name="Montmayeur A."/>
            <person name="Mulrain L."/>
            <person name="Navidi A."/>
            <person name="Naylor J."/>
            <person name="Negash T."/>
            <person name="Nguyen T."/>
            <person name="Nguyen N."/>
            <person name="Nicol R."/>
            <person name="Norbu C."/>
            <person name="Norbu N."/>
            <person name="Novod N."/>
            <person name="O'Neill B."/>
            <person name="Osman S."/>
            <person name="Markiewicz E."/>
            <person name="Oyono O.L."/>
            <person name="Patti C."/>
            <person name="Phunkhang P."/>
            <person name="Pierre F."/>
            <person name="Priest M."/>
            <person name="Raghuraman S."/>
            <person name="Rege F."/>
            <person name="Reyes R."/>
            <person name="Rise C."/>
            <person name="Rogov P."/>
            <person name="Ross K."/>
            <person name="Ryan E."/>
            <person name="Settipalli S."/>
            <person name="Shea T."/>
            <person name="Sherpa N."/>
            <person name="Shi L."/>
            <person name="Shih D."/>
            <person name="Sparrow T."/>
            <person name="Spaulding J."/>
            <person name="Stalker J."/>
            <person name="Stange-Thomann N."/>
            <person name="Stavropoulos S."/>
            <person name="Stone C."/>
            <person name="Strader C."/>
            <person name="Tesfaye S."/>
            <person name="Thomson T."/>
            <person name="Thoulutsang Y."/>
            <person name="Thoulutsang D."/>
            <person name="Topham K."/>
            <person name="Topping I."/>
            <person name="Tsamla T."/>
            <person name="Vassiliev H."/>
            <person name="Vo A."/>
            <person name="Wangchuk T."/>
            <person name="Wangdi T."/>
            <person name="Weiand M."/>
            <person name="Wilkinson J."/>
            <person name="Wilson A."/>
            <person name="Yadav S."/>
            <person name="Young G."/>
            <person name="Yu Q."/>
            <person name="Zembek L."/>
            <person name="Zhong D."/>
            <person name="Zimmer A."/>
            <person name="Zwirko Z."/>
            <person name="Jaffe D.B."/>
            <person name="Alvarez P."/>
            <person name="Brockman W."/>
            <person name="Butler J."/>
            <person name="Chin C."/>
            <person name="Gnerre S."/>
            <person name="Grabherr M."/>
            <person name="Kleber M."/>
            <person name="Mauceli E."/>
            <person name="MacCallum I."/>
        </authorList>
    </citation>
    <scope>NUCLEOTIDE SEQUENCE [LARGE SCALE GENOMIC DNA]</scope>
    <source>
        <strain evidence="7">Tucson 15010-1051.87</strain>
    </source>
</reference>
<accession>A0A0Q9W3X7</accession>
<dbReference type="InParanoid" id="A0A0Q9W3X7"/>
<feature type="transmembrane region" description="Helical" evidence="4">
    <location>
        <begin position="6"/>
        <end position="24"/>
    </location>
</feature>
<keyword evidence="2" id="KW-0964">Secreted</keyword>
<proteinExistence type="predicted"/>
<protein>
    <recommendedName>
        <fullName evidence="5">Single domain-containing protein</fullName>
    </recommendedName>
</protein>
<dbReference type="FunCoup" id="A0A0Q9W3X7">
    <property type="interactions" value="43"/>
</dbReference>
<evidence type="ECO:0000256" key="1">
    <source>
        <dbReference type="ARBA" id="ARBA00004613"/>
    </source>
</evidence>
<dbReference type="EMBL" id="CH940648">
    <property type="protein sequence ID" value="KRF79688.1"/>
    <property type="molecule type" value="Genomic_DNA"/>
</dbReference>
<feature type="compositionally biased region" description="Polar residues" evidence="3">
    <location>
        <begin position="159"/>
        <end position="170"/>
    </location>
</feature>
<dbReference type="Pfam" id="PF15430">
    <property type="entry name" value="SVWC"/>
    <property type="match status" value="1"/>
</dbReference>
<evidence type="ECO:0000313" key="7">
    <source>
        <dbReference type="Proteomes" id="UP000008792"/>
    </source>
</evidence>
<keyword evidence="4" id="KW-0812">Transmembrane</keyword>
<keyword evidence="4" id="KW-0472">Membrane</keyword>
<dbReference type="GO" id="GO:0005576">
    <property type="term" value="C:extracellular region"/>
    <property type="evidence" value="ECO:0007669"/>
    <property type="project" value="UniProtKB-SubCell"/>
</dbReference>
<dbReference type="AlphaFoldDB" id="A0A0Q9W3X7"/>
<dbReference type="SMART" id="SM01318">
    <property type="entry name" value="SVWC"/>
    <property type="match status" value="1"/>
</dbReference>
<comment type="subcellular location">
    <subcellularLocation>
        <location evidence="1">Secreted</location>
    </subcellularLocation>
</comment>
<sequence length="177" mass="17580">MQYVYPKVVILIGFAFCISALVHYQKMEKGANGCKTKSSKAPAAAGAAPGAAPGAAAPAGEAGAAGGDAAAPAAGETAASRTGASEGTELLVGGVLKDENTCGVFVCQNTEGDALIHYCQKPAPFEMCNGDGVSTVTPFPECCWKCVTYVSCASGDAKQGQTGQEGQSGAATPPAKI</sequence>
<organism evidence="6 7">
    <name type="scientific">Drosophila virilis</name>
    <name type="common">Fruit fly</name>
    <dbReference type="NCBI Taxonomy" id="7244"/>
    <lineage>
        <taxon>Eukaryota</taxon>
        <taxon>Metazoa</taxon>
        <taxon>Ecdysozoa</taxon>
        <taxon>Arthropoda</taxon>
        <taxon>Hexapoda</taxon>
        <taxon>Insecta</taxon>
        <taxon>Pterygota</taxon>
        <taxon>Neoptera</taxon>
        <taxon>Endopterygota</taxon>
        <taxon>Diptera</taxon>
        <taxon>Brachycera</taxon>
        <taxon>Muscomorpha</taxon>
        <taxon>Ephydroidea</taxon>
        <taxon>Drosophilidae</taxon>
        <taxon>Drosophila</taxon>
    </lineage>
</organism>
<dbReference type="KEGG" id="dvi:6625294"/>
<name>A0A0Q9W3X7_DROVI</name>
<dbReference type="OrthoDB" id="7854947at2759"/>
<feature type="region of interest" description="Disordered" evidence="3">
    <location>
        <begin position="158"/>
        <end position="177"/>
    </location>
</feature>
<keyword evidence="7" id="KW-1185">Reference proteome</keyword>
<keyword evidence="4" id="KW-1133">Transmembrane helix</keyword>
<dbReference type="Proteomes" id="UP000008792">
    <property type="component" value="Unassembled WGS sequence"/>
</dbReference>
<feature type="domain" description="Single" evidence="5">
    <location>
        <begin position="82"/>
        <end position="146"/>
    </location>
</feature>
<evidence type="ECO:0000313" key="6">
    <source>
        <dbReference type="EMBL" id="KRF79688.1"/>
    </source>
</evidence>
<gene>
    <name evidence="6" type="primary">Dvir\GJ20562</name>
    <name evidence="6" type="ORF">Dvir_GJ20562</name>
</gene>
<evidence type="ECO:0000256" key="4">
    <source>
        <dbReference type="SAM" id="Phobius"/>
    </source>
</evidence>
<evidence type="ECO:0000256" key="3">
    <source>
        <dbReference type="SAM" id="MobiDB-lite"/>
    </source>
</evidence>
<evidence type="ECO:0000259" key="5">
    <source>
        <dbReference type="SMART" id="SM01318"/>
    </source>
</evidence>
<evidence type="ECO:0000256" key="2">
    <source>
        <dbReference type="ARBA" id="ARBA00022525"/>
    </source>
</evidence>
<dbReference type="InterPro" id="IPR029277">
    <property type="entry name" value="SVWC_dom"/>
</dbReference>